<reference evidence="2 3" key="1">
    <citation type="submission" date="2022-02" db="EMBL/GenBank/DDBJ databases">
        <title>Comparative genomics of the first Antarctic Pseudomonas spp. capable of biotransforming 2,4,6-Trinitrotoluene.</title>
        <authorList>
            <person name="Cabrera M.A."/>
            <person name="Marquez S.L."/>
            <person name="Perez-Donoso J.M."/>
        </authorList>
    </citation>
    <scope>NUCLEOTIDE SEQUENCE [LARGE SCALE GENOMIC DNA]</scope>
    <source>
        <strain evidence="2 3">TNT11</strain>
    </source>
</reference>
<protein>
    <submittedName>
        <fullName evidence="2">Potassium transporter TrkH</fullName>
    </submittedName>
</protein>
<evidence type="ECO:0000256" key="1">
    <source>
        <dbReference type="SAM" id="Phobius"/>
    </source>
</evidence>
<proteinExistence type="predicted"/>
<gene>
    <name evidence="2" type="ORF">L9Z73_03325</name>
</gene>
<feature type="non-terminal residue" evidence="2">
    <location>
        <position position="1"/>
    </location>
</feature>
<dbReference type="PANTHER" id="PTHR32024">
    <property type="entry name" value="TRK SYSTEM POTASSIUM UPTAKE PROTEIN TRKG-RELATED"/>
    <property type="match status" value="1"/>
</dbReference>
<evidence type="ECO:0000313" key="3">
    <source>
        <dbReference type="Proteomes" id="UP001317085"/>
    </source>
</evidence>
<accession>A0ABT0ECH8</accession>
<sequence length="54" mass="5663">VSGVGPGLGETIGPAGNFASLPDAAKWILSLGMLLGRLEIITVFVLCIPAFWRH</sequence>
<evidence type="ECO:0000313" key="2">
    <source>
        <dbReference type="EMBL" id="MCK1783424.1"/>
    </source>
</evidence>
<feature type="transmembrane region" description="Helical" evidence="1">
    <location>
        <begin position="27"/>
        <end position="52"/>
    </location>
</feature>
<keyword evidence="1" id="KW-1133">Transmembrane helix</keyword>
<dbReference type="PANTHER" id="PTHR32024:SF3">
    <property type="entry name" value="TRK SYSTEM POTASSIUM UPTAKE PROTEIN"/>
    <property type="match status" value="1"/>
</dbReference>
<keyword evidence="3" id="KW-1185">Reference proteome</keyword>
<keyword evidence="1" id="KW-0472">Membrane</keyword>
<keyword evidence="1" id="KW-0812">Transmembrane</keyword>
<dbReference type="EMBL" id="JAKNRV010000014">
    <property type="protein sequence ID" value="MCK1783424.1"/>
    <property type="molecule type" value="Genomic_DNA"/>
</dbReference>
<name>A0ABT0ECH8_9PSED</name>
<organism evidence="2 3">
    <name type="scientific">Pseudomonas emilianonis</name>
    <dbReference type="NCBI Taxonomy" id="2915812"/>
    <lineage>
        <taxon>Bacteria</taxon>
        <taxon>Pseudomonadati</taxon>
        <taxon>Pseudomonadota</taxon>
        <taxon>Gammaproteobacteria</taxon>
        <taxon>Pseudomonadales</taxon>
        <taxon>Pseudomonadaceae</taxon>
        <taxon>Pseudomonas</taxon>
    </lineage>
</organism>
<comment type="caution">
    <text evidence="2">The sequence shown here is derived from an EMBL/GenBank/DDBJ whole genome shotgun (WGS) entry which is preliminary data.</text>
</comment>
<dbReference type="Proteomes" id="UP001317085">
    <property type="component" value="Unassembled WGS sequence"/>
</dbReference>